<accession>A0A917G586</accession>
<reference evidence="2" key="2">
    <citation type="submission" date="2020-09" db="EMBL/GenBank/DDBJ databases">
        <authorList>
            <person name="Sun Q."/>
            <person name="Sedlacek I."/>
        </authorList>
    </citation>
    <scope>NUCLEOTIDE SEQUENCE</scope>
    <source>
        <strain evidence="2">CCM 7905</strain>
    </source>
</reference>
<name>A0A917G586_9NOCA</name>
<evidence type="ECO:0000313" key="3">
    <source>
        <dbReference type="Proteomes" id="UP000654257"/>
    </source>
</evidence>
<dbReference type="Pfam" id="PF02517">
    <property type="entry name" value="Rce1-like"/>
    <property type="match status" value="1"/>
</dbReference>
<dbReference type="InterPro" id="IPR003675">
    <property type="entry name" value="Rce1/LyrA-like_dom"/>
</dbReference>
<feature type="domain" description="CAAX prenyl protease 2/Lysostaphin resistance protein A-like" evidence="1">
    <location>
        <begin position="49"/>
        <end position="137"/>
    </location>
</feature>
<dbReference type="EMBL" id="BMCU01000005">
    <property type="protein sequence ID" value="GGG23228.1"/>
    <property type="molecule type" value="Genomic_DNA"/>
</dbReference>
<organism evidence="2 3">
    <name type="scientific">Rhodococcoides trifolii</name>
    <dbReference type="NCBI Taxonomy" id="908250"/>
    <lineage>
        <taxon>Bacteria</taxon>
        <taxon>Bacillati</taxon>
        <taxon>Actinomycetota</taxon>
        <taxon>Actinomycetes</taxon>
        <taxon>Mycobacteriales</taxon>
        <taxon>Nocardiaceae</taxon>
        <taxon>Rhodococcoides</taxon>
    </lineage>
</organism>
<dbReference type="Proteomes" id="UP000654257">
    <property type="component" value="Unassembled WGS sequence"/>
</dbReference>
<dbReference type="GO" id="GO:0004175">
    <property type="term" value="F:endopeptidase activity"/>
    <property type="evidence" value="ECO:0007669"/>
    <property type="project" value="UniProtKB-ARBA"/>
</dbReference>
<sequence>MRDLGLNGRGFRVGAAAASIPLAAYAVVGAVPALRTRFVGPPEDAPLEWVLFRIPVGTVVTEELIFRSVLHSLSRSTFGPRWSPAFDSIVFGLWHWRVANGSLPAIAFTGASALVFDGLRQRGGGVVAPAMFHYAVNGGGAVLRSWVHRGA</sequence>
<dbReference type="GO" id="GO:0080120">
    <property type="term" value="P:CAAX-box protein maturation"/>
    <property type="evidence" value="ECO:0007669"/>
    <property type="project" value="UniProtKB-ARBA"/>
</dbReference>
<comment type="caution">
    <text evidence="2">The sequence shown here is derived from an EMBL/GenBank/DDBJ whole genome shotgun (WGS) entry which is preliminary data.</text>
</comment>
<gene>
    <name evidence="2" type="ORF">GCM10007304_41280</name>
</gene>
<protein>
    <recommendedName>
        <fullName evidence="1">CAAX prenyl protease 2/Lysostaphin resistance protein A-like domain-containing protein</fullName>
    </recommendedName>
</protein>
<keyword evidence="3" id="KW-1185">Reference proteome</keyword>
<dbReference type="AlphaFoldDB" id="A0A917G586"/>
<proteinExistence type="predicted"/>
<evidence type="ECO:0000313" key="2">
    <source>
        <dbReference type="EMBL" id="GGG23228.1"/>
    </source>
</evidence>
<reference evidence="2" key="1">
    <citation type="journal article" date="2014" name="Int. J. Syst. Evol. Microbiol.">
        <title>Complete genome sequence of Corynebacterium casei LMG S-19264T (=DSM 44701T), isolated from a smear-ripened cheese.</title>
        <authorList>
            <consortium name="US DOE Joint Genome Institute (JGI-PGF)"/>
            <person name="Walter F."/>
            <person name="Albersmeier A."/>
            <person name="Kalinowski J."/>
            <person name="Ruckert C."/>
        </authorList>
    </citation>
    <scope>NUCLEOTIDE SEQUENCE</scope>
    <source>
        <strain evidence="2">CCM 7905</strain>
    </source>
</reference>
<evidence type="ECO:0000259" key="1">
    <source>
        <dbReference type="Pfam" id="PF02517"/>
    </source>
</evidence>